<dbReference type="Pfam" id="PF05359">
    <property type="entry name" value="DUF748"/>
    <property type="match status" value="1"/>
</dbReference>
<gene>
    <name evidence="2" type="ORF">LCGC14_0484190</name>
</gene>
<reference evidence="2" key="1">
    <citation type="journal article" date="2015" name="Nature">
        <title>Complex archaea that bridge the gap between prokaryotes and eukaryotes.</title>
        <authorList>
            <person name="Spang A."/>
            <person name="Saw J.H."/>
            <person name="Jorgensen S.L."/>
            <person name="Zaremba-Niedzwiedzka K."/>
            <person name="Martijn J."/>
            <person name="Lind A.E."/>
            <person name="van Eijk R."/>
            <person name="Schleper C."/>
            <person name="Guy L."/>
            <person name="Ettema T.J."/>
        </authorList>
    </citation>
    <scope>NUCLEOTIDE SEQUENCE</scope>
</reference>
<comment type="caution">
    <text evidence="2">The sequence shown here is derived from an EMBL/GenBank/DDBJ whole genome shotgun (WGS) entry which is preliminary data.</text>
</comment>
<dbReference type="GO" id="GO:0005886">
    <property type="term" value="C:plasma membrane"/>
    <property type="evidence" value="ECO:0007669"/>
    <property type="project" value="TreeGrafter"/>
</dbReference>
<keyword evidence="1" id="KW-0812">Transmembrane</keyword>
<dbReference type="InterPro" id="IPR052894">
    <property type="entry name" value="AsmA-related"/>
</dbReference>
<dbReference type="GO" id="GO:0090313">
    <property type="term" value="P:regulation of protein targeting to membrane"/>
    <property type="evidence" value="ECO:0007669"/>
    <property type="project" value="TreeGrafter"/>
</dbReference>
<dbReference type="PANTHER" id="PTHR30441">
    <property type="entry name" value="DUF748 DOMAIN-CONTAINING PROTEIN"/>
    <property type="match status" value="1"/>
</dbReference>
<evidence type="ECO:0000313" key="2">
    <source>
        <dbReference type="EMBL" id="KKN65169.1"/>
    </source>
</evidence>
<dbReference type="AlphaFoldDB" id="A0A0F9SDS1"/>
<feature type="transmembrane region" description="Helical" evidence="1">
    <location>
        <begin position="9"/>
        <end position="28"/>
    </location>
</feature>
<keyword evidence="1" id="KW-1133">Transmembrane helix</keyword>
<organism evidence="2">
    <name type="scientific">marine sediment metagenome</name>
    <dbReference type="NCBI Taxonomy" id="412755"/>
    <lineage>
        <taxon>unclassified sequences</taxon>
        <taxon>metagenomes</taxon>
        <taxon>ecological metagenomes</taxon>
    </lineage>
</organism>
<sequence>MSTHRKRNVALSLIIPIVIILIVINFALEDWVKDQVNNRINALEGYSGSISDVDIHLWRGAYQIDHLILLKEKGGLKEPFLEITQIDLSIEWRALFNGKIVSEVDLYKPDVKFAKAQTGADSDWLGLLNSLVPFDINRFDVHDGKISYIDWSAEPNVNIYIKNLYSSITNISNVINKEQTLPSDIKISGTSIGGGKLSIDGKMNALTEIPNFDLALKLENADLTQFNNYFAEFAALNFRKGTLSIYGEAAALKGKVVGYVKPIATDIEFESLKKDNNILKTVWKSIASTFVALFENHQKDQFALRIPFEGQLNDPNQNVWAGFWSIFSNAFNQAFAKNVDGTINLNDVMEEN</sequence>
<evidence type="ECO:0000256" key="1">
    <source>
        <dbReference type="SAM" id="Phobius"/>
    </source>
</evidence>
<dbReference type="EMBL" id="LAZR01000532">
    <property type="protein sequence ID" value="KKN65169.1"/>
    <property type="molecule type" value="Genomic_DNA"/>
</dbReference>
<protein>
    <recommendedName>
        <fullName evidence="3">DUF748 domain-containing protein</fullName>
    </recommendedName>
</protein>
<proteinExistence type="predicted"/>
<evidence type="ECO:0008006" key="3">
    <source>
        <dbReference type="Google" id="ProtNLM"/>
    </source>
</evidence>
<dbReference type="PANTHER" id="PTHR30441:SF8">
    <property type="entry name" value="DUF748 DOMAIN-CONTAINING PROTEIN"/>
    <property type="match status" value="1"/>
</dbReference>
<accession>A0A0F9SDS1</accession>
<dbReference type="InterPro" id="IPR008023">
    <property type="entry name" value="DUF748"/>
</dbReference>
<keyword evidence="1" id="KW-0472">Membrane</keyword>
<name>A0A0F9SDS1_9ZZZZ</name>